<dbReference type="RefSeq" id="WP_169260582.1">
    <property type="nucleotide sequence ID" value="NZ_WTVQ01000017.1"/>
</dbReference>
<dbReference type="Pfam" id="PF00072">
    <property type="entry name" value="Response_reg"/>
    <property type="match status" value="1"/>
</dbReference>
<feature type="domain" description="OmpR/PhoB-type" evidence="7">
    <location>
        <begin position="125"/>
        <end position="221"/>
    </location>
</feature>
<evidence type="ECO:0000256" key="1">
    <source>
        <dbReference type="ARBA" id="ARBA00023015"/>
    </source>
</evidence>
<proteinExistence type="predicted"/>
<dbReference type="CDD" id="cd17624">
    <property type="entry name" value="REC_OmpR_PmrA-like"/>
    <property type="match status" value="1"/>
</dbReference>
<dbReference type="PANTHER" id="PTHR48111:SF67">
    <property type="entry name" value="TRANSCRIPTIONAL REGULATORY PROTEIN TCTD"/>
    <property type="match status" value="1"/>
</dbReference>
<dbReference type="PROSITE" id="PS50110">
    <property type="entry name" value="RESPONSE_REGULATORY"/>
    <property type="match status" value="1"/>
</dbReference>
<dbReference type="InterPro" id="IPR001867">
    <property type="entry name" value="OmpR/PhoB-type_DNA-bd"/>
</dbReference>
<feature type="modified residue" description="4-aspartylphosphate" evidence="4">
    <location>
        <position position="51"/>
    </location>
</feature>
<accession>A0ABX1QE19</accession>
<dbReference type="Pfam" id="PF00486">
    <property type="entry name" value="Trans_reg_C"/>
    <property type="match status" value="1"/>
</dbReference>
<dbReference type="InterPro" id="IPR011006">
    <property type="entry name" value="CheY-like_superfamily"/>
</dbReference>
<evidence type="ECO:0000259" key="6">
    <source>
        <dbReference type="PROSITE" id="PS50110"/>
    </source>
</evidence>
<protein>
    <submittedName>
        <fullName evidence="8">Response regulator</fullName>
    </submittedName>
</protein>
<keyword evidence="1" id="KW-0805">Transcription regulation</keyword>
<name>A0ABX1QE19_9RHOO</name>
<dbReference type="InterPro" id="IPR016032">
    <property type="entry name" value="Sig_transdc_resp-reg_C-effctor"/>
</dbReference>
<dbReference type="SUPFAM" id="SSF46894">
    <property type="entry name" value="C-terminal effector domain of the bipartite response regulators"/>
    <property type="match status" value="1"/>
</dbReference>
<gene>
    <name evidence="8" type="ORF">GPA25_11765</name>
</gene>
<dbReference type="InterPro" id="IPR001789">
    <property type="entry name" value="Sig_transdc_resp-reg_receiver"/>
</dbReference>
<evidence type="ECO:0000259" key="7">
    <source>
        <dbReference type="PROSITE" id="PS51755"/>
    </source>
</evidence>
<dbReference type="SMART" id="SM00862">
    <property type="entry name" value="Trans_reg_C"/>
    <property type="match status" value="1"/>
</dbReference>
<sequence length="225" mass="24832">MRLLLVEDHAELAEWVAKALRHAGYALDVLDRGDHADHALRSQAYDLVILDLSLPGLDGLEVLRRLRSRQQGAPTPVLVLTARGTTEDRVKGLNLGADDYLPKPFELAELEARIKALLRRSGNLVPLVRIGRLEFDTTTRMVSVEGKPLALTPRELAVLEALLSRVGRPVAREALFEKVFDFDAEARVEAIEIYVSRLRKKLEGSGVAISTLRGLGYLLAEAPAD</sequence>
<evidence type="ECO:0000256" key="5">
    <source>
        <dbReference type="PROSITE-ProRule" id="PRU01091"/>
    </source>
</evidence>
<feature type="domain" description="Response regulatory" evidence="6">
    <location>
        <begin position="2"/>
        <end position="118"/>
    </location>
</feature>
<dbReference type="PROSITE" id="PS51755">
    <property type="entry name" value="OMPR_PHOB"/>
    <property type="match status" value="1"/>
</dbReference>
<keyword evidence="3" id="KW-0804">Transcription</keyword>
<keyword evidence="9" id="KW-1185">Reference proteome</keyword>
<evidence type="ECO:0000313" key="9">
    <source>
        <dbReference type="Proteomes" id="UP000648984"/>
    </source>
</evidence>
<dbReference type="Gene3D" id="1.10.10.10">
    <property type="entry name" value="Winged helix-like DNA-binding domain superfamily/Winged helix DNA-binding domain"/>
    <property type="match status" value="1"/>
</dbReference>
<keyword evidence="4" id="KW-0597">Phosphoprotein</keyword>
<keyword evidence="2 5" id="KW-0238">DNA-binding</keyword>
<dbReference type="EMBL" id="WTVQ01000017">
    <property type="protein sequence ID" value="NMG75434.1"/>
    <property type="molecule type" value="Genomic_DNA"/>
</dbReference>
<feature type="DNA-binding region" description="OmpR/PhoB-type" evidence="5">
    <location>
        <begin position="125"/>
        <end position="221"/>
    </location>
</feature>
<reference evidence="8 9" key="1">
    <citation type="submission" date="2019-12" db="EMBL/GenBank/DDBJ databases">
        <title>Comparative genomics gives insights into the taxonomy of the Azoarcus-Aromatoleum group and reveals separate origins of nif in the plant-associated Azoarcus and non-plant-associated Aromatoleum sub-groups.</title>
        <authorList>
            <person name="Lafos M."/>
            <person name="Maluk M."/>
            <person name="Batista M."/>
            <person name="Junghare M."/>
            <person name="Carmona M."/>
            <person name="Faoro H."/>
            <person name="Cruz L.M."/>
            <person name="Battistoni F."/>
            <person name="De Souza E."/>
            <person name="Pedrosa F."/>
            <person name="Chen W.-M."/>
            <person name="Poole P.S."/>
            <person name="Dixon R.A."/>
            <person name="James E.K."/>
        </authorList>
    </citation>
    <scope>NUCLEOTIDE SEQUENCE [LARGE SCALE GENOMIC DNA]</scope>
    <source>
        <strain evidence="8 9">22Lin</strain>
    </source>
</reference>
<evidence type="ECO:0000313" key="8">
    <source>
        <dbReference type="EMBL" id="NMG75434.1"/>
    </source>
</evidence>
<dbReference type="InterPro" id="IPR036388">
    <property type="entry name" value="WH-like_DNA-bd_sf"/>
</dbReference>
<dbReference type="Gene3D" id="3.40.50.2300">
    <property type="match status" value="1"/>
</dbReference>
<comment type="caution">
    <text evidence="8">The sequence shown here is derived from an EMBL/GenBank/DDBJ whole genome shotgun (WGS) entry which is preliminary data.</text>
</comment>
<evidence type="ECO:0000256" key="3">
    <source>
        <dbReference type="ARBA" id="ARBA00023163"/>
    </source>
</evidence>
<dbReference type="SUPFAM" id="SSF52172">
    <property type="entry name" value="CheY-like"/>
    <property type="match status" value="1"/>
</dbReference>
<evidence type="ECO:0000256" key="4">
    <source>
        <dbReference type="PROSITE-ProRule" id="PRU00169"/>
    </source>
</evidence>
<dbReference type="Proteomes" id="UP000648984">
    <property type="component" value="Unassembled WGS sequence"/>
</dbReference>
<dbReference type="SMART" id="SM00448">
    <property type="entry name" value="REC"/>
    <property type="match status" value="1"/>
</dbReference>
<dbReference type="InterPro" id="IPR039420">
    <property type="entry name" value="WalR-like"/>
</dbReference>
<dbReference type="Gene3D" id="6.10.250.690">
    <property type="match status" value="1"/>
</dbReference>
<dbReference type="CDD" id="cd00383">
    <property type="entry name" value="trans_reg_C"/>
    <property type="match status" value="1"/>
</dbReference>
<evidence type="ECO:0000256" key="2">
    <source>
        <dbReference type="ARBA" id="ARBA00023125"/>
    </source>
</evidence>
<dbReference type="PANTHER" id="PTHR48111">
    <property type="entry name" value="REGULATOR OF RPOS"/>
    <property type="match status" value="1"/>
</dbReference>
<organism evidence="8 9">
    <name type="scientific">Aromatoleum diolicum</name>
    <dbReference type="NCBI Taxonomy" id="75796"/>
    <lineage>
        <taxon>Bacteria</taxon>
        <taxon>Pseudomonadati</taxon>
        <taxon>Pseudomonadota</taxon>
        <taxon>Betaproteobacteria</taxon>
        <taxon>Rhodocyclales</taxon>
        <taxon>Rhodocyclaceae</taxon>
        <taxon>Aromatoleum</taxon>
    </lineage>
</organism>